<dbReference type="RefSeq" id="WP_207087285.1">
    <property type="nucleotide sequence ID" value="NZ_JAFLQW010000179.1"/>
</dbReference>
<keyword evidence="2 5" id="KW-0808">Transferase</keyword>
<evidence type="ECO:0000313" key="9">
    <source>
        <dbReference type="EMBL" id="MBO0348743.1"/>
    </source>
</evidence>
<comment type="similarity">
    <text evidence="5 6">Belongs to the class I-like SAM-binding methyltransferase superfamily. C5-methyltransferase family.</text>
</comment>
<accession>A0ABS3FPJ9</accession>
<name>A0ABS3FPJ9_9CYAN</name>
<feature type="region of interest" description="Disordered" evidence="8">
    <location>
        <begin position="1"/>
        <end position="59"/>
    </location>
</feature>
<evidence type="ECO:0000256" key="8">
    <source>
        <dbReference type="SAM" id="MobiDB-lite"/>
    </source>
</evidence>
<proteinExistence type="inferred from homology"/>
<evidence type="ECO:0000313" key="10">
    <source>
        <dbReference type="Proteomes" id="UP000664844"/>
    </source>
</evidence>
<evidence type="ECO:0000256" key="3">
    <source>
        <dbReference type="ARBA" id="ARBA00022691"/>
    </source>
</evidence>
<keyword evidence="3 5" id="KW-0949">S-adenosyl-L-methionine</keyword>
<evidence type="ECO:0000256" key="1">
    <source>
        <dbReference type="ARBA" id="ARBA00022603"/>
    </source>
</evidence>
<dbReference type="PANTHER" id="PTHR10629">
    <property type="entry name" value="CYTOSINE-SPECIFIC METHYLTRANSFERASE"/>
    <property type="match status" value="1"/>
</dbReference>
<dbReference type="InterPro" id="IPR029063">
    <property type="entry name" value="SAM-dependent_MTases_sf"/>
</dbReference>
<dbReference type="InterPro" id="IPR018117">
    <property type="entry name" value="C5_DNA_meth_AS"/>
</dbReference>
<dbReference type="NCBIfam" id="TIGR00675">
    <property type="entry name" value="dcm"/>
    <property type="match status" value="1"/>
</dbReference>
<dbReference type="EMBL" id="JAFLQW010000179">
    <property type="protein sequence ID" value="MBO0348743.1"/>
    <property type="molecule type" value="Genomic_DNA"/>
</dbReference>
<dbReference type="EC" id="2.1.1.37" evidence="7"/>
<dbReference type="Gene3D" id="3.40.50.150">
    <property type="entry name" value="Vaccinia Virus protein VP39"/>
    <property type="match status" value="1"/>
</dbReference>
<dbReference type="Gene3D" id="3.90.120.10">
    <property type="entry name" value="DNA Methylase, subunit A, domain 2"/>
    <property type="match status" value="1"/>
</dbReference>
<dbReference type="Proteomes" id="UP000664844">
    <property type="component" value="Unassembled WGS sequence"/>
</dbReference>
<reference evidence="9 10" key="1">
    <citation type="submission" date="2021-03" db="EMBL/GenBank/DDBJ databases">
        <title>Metabolic Capacity of the Antarctic Cyanobacterium Phormidium pseudopriestleyi that Sustains Oxygenic Photosynthesis in the Presence of Hydrogen Sulfide.</title>
        <authorList>
            <person name="Lumian J.E."/>
            <person name="Jungblut A.D."/>
            <person name="Dillon M.L."/>
            <person name="Hawes I."/>
            <person name="Doran P.T."/>
            <person name="Mackey T.J."/>
            <person name="Dick G.J."/>
            <person name="Grettenberger C.L."/>
            <person name="Sumner D.Y."/>
        </authorList>
    </citation>
    <scope>NUCLEOTIDE SEQUENCE [LARGE SCALE GENOMIC DNA]</scope>
    <source>
        <strain evidence="9 10">FRX01</strain>
    </source>
</reference>
<keyword evidence="1 5" id="KW-0489">Methyltransferase</keyword>
<dbReference type="PANTHER" id="PTHR10629:SF52">
    <property type="entry name" value="DNA (CYTOSINE-5)-METHYLTRANSFERASE 1"/>
    <property type="match status" value="1"/>
</dbReference>
<dbReference type="GO" id="GO:0032259">
    <property type="term" value="P:methylation"/>
    <property type="evidence" value="ECO:0007669"/>
    <property type="project" value="UniProtKB-KW"/>
</dbReference>
<dbReference type="PROSITE" id="PS00095">
    <property type="entry name" value="C5_MTASE_2"/>
    <property type="match status" value="1"/>
</dbReference>
<comment type="caution">
    <text evidence="9">The sequence shown here is derived from an EMBL/GenBank/DDBJ whole genome shotgun (WGS) entry which is preliminary data.</text>
</comment>
<dbReference type="GO" id="GO:0003886">
    <property type="term" value="F:DNA (cytosine-5-)-methyltransferase activity"/>
    <property type="evidence" value="ECO:0007669"/>
    <property type="project" value="UniProtKB-EC"/>
</dbReference>
<gene>
    <name evidence="9" type="primary">dcm</name>
    <name evidence="9" type="ORF">J0895_06435</name>
</gene>
<protein>
    <recommendedName>
        <fullName evidence="7">Cytosine-specific methyltransferase</fullName>
        <ecNumber evidence="7">2.1.1.37</ecNumber>
    </recommendedName>
</protein>
<dbReference type="PRINTS" id="PR00105">
    <property type="entry name" value="C5METTRFRASE"/>
</dbReference>
<organism evidence="9 10">
    <name type="scientific">Phormidium pseudopriestleyi FRX01</name>
    <dbReference type="NCBI Taxonomy" id="1759528"/>
    <lineage>
        <taxon>Bacteria</taxon>
        <taxon>Bacillati</taxon>
        <taxon>Cyanobacteriota</taxon>
        <taxon>Cyanophyceae</taxon>
        <taxon>Oscillatoriophycideae</taxon>
        <taxon>Oscillatoriales</taxon>
        <taxon>Oscillatoriaceae</taxon>
        <taxon>Phormidium</taxon>
    </lineage>
</organism>
<dbReference type="PROSITE" id="PS00094">
    <property type="entry name" value="C5_MTASE_1"/>
    <property type="match status" value="1"/>
</dbReference>
<evidence type="ECO:0000256" key="5">
    <source>
        <dbReference type="PROSITE-ProRule" id="PRU01016"/>
    </source>
</evidence>
<dbReference type="SUPFAM" id="SSF53335">
    <property type="entry name" value="S-adenosyl-L-methionine-dependent methyltransferases"/>
    <property type="match status" value="1"/>
</dbReference>
<dbReference type="InterPro" id="IPR031303">
    <property type="entry name" value="C5_meth_CS"/>
</dbReference>
<dbReference type="InterPro" id="IPR001525">
    <property type="entry name" value="C5_MeTfrase"/>
</dbReference>
<keyword evidence="4" id="KW-0680">Restriction system</keyword>
<sequence>MKSPREKSPGWNITEAERAVYRNRSQASSAAKAKALRGEGPKPIHPINVPKLHPEDLMPKLPSHGLRSLSLFSGGGGLDLGFDRAGFTHVASYDILPDAGKTLTQNRPDWKVFAGESGDVTQIDWRSYRGLVDIIHGGPPCQPFSVAGHQKGKEDSRDMFPEFVRAVLEIQPVAFVAENVTAILGKKFSSYVAEEIEKPLSEKYYLTKFILSAPDFGIPQIRKRVFFVGFKMDKVATKYQPPQGTHYWEDGSGSGPSKPIQLDLFSPGKPSKLHRCMGIREALGLPDIGFDALAPTIRSGLTGPRHTTSVLSSVSAQKNWEKLQIWPNGVAANREEAHLFVAKKGHFRLSVADCGMIQGFPEFWRIEGAVYMGLGQIGNAVPPPLAYRVAESIHQALS</sequence>
<evidence type="ECO:0000256" key="7">
    <source>
        <dbReference type="RuleBase" id="RU000417"/>
    </source>
</evidence>
<dbReference type="PROSITE" id="PS51679">
    <property type="entry name" value="SAM_MT_C5"/>
    <property type="match status" value="1"/>
</dbReference>
<evidence type="ECO:0000256" key="2">
    <source>
        <dbReference type="ARBA" id="ARBA00022679"/>
    </source>
</evidence>
<evidence type="ECO:0000256" key="6">
    <source>
        <dbReference type="RuleBase" id="RU000416"/>
    </source>
</evidence>
<feature type="active site" evidence="5">
    <location>
        <position position="141"/>
    </location>
</feature>
<keyword evidence="10" id="KW-1185">Reference proteome</keyword>
<evidence type="ECO:0000256" key="4">
    <source>
        <dbReference type="ARBA" id="ARBA00022747"/>
    </source>
</evidence>
<comment type="catalytic activity">
    <reaction evidence="7">
        <text>a 2'-deoxycytidine in DNA + S-adenosyl-L-methionine = a 5-methyl-2'-deoxycytidine in DNA + S-adenosyl-L-homocysteine + H(+)</text>
        <dbReference type="Rhea" id="RHEA:13681"/>
        <dbReference type="Rhea" id="RHEA-COMP:11369"/>
        <dbReference type="Rhea" id="RHEA-COMP:11370"/>
        <dbReference type="ChEBI" id="CHEBI:15378"/>
        <dbReference type="ChEBI" id="CHEBI:57856"/>
        <dbReference type="ChEBI" id="CHEBI:59789"/>
        <dbReference type="ChEBI" id="CHEBI:85452"/>
        <dbReference type="ChEBI" id="CHEBI:85454"/>
        <dbReference type="EC" id="2.1.1.37"/>
    </reaction>
</comment>
<dbReference type="Pfam" id="PF00145">
    <property type="entry name" value="DNA_methylase"/>
    <property type="match status" value="2"/>
</dbReference>
<dbReference type="InterPro" id="IPR050390">
    <property type="entry name" value="C5-Methyltransferase"/>
</dbReference>